<feature type="signal peptide" evidence="1">
    <location>
        <begin position="1"/>
        <end position="21"/>
    </location>
</feature>
<accession>A0A1Y6CN77</accession>
<evidence type="ECO:0000259" key="2">
    <source>
        <dbReference type="Pfam" id="PF04784"/>
    </source>
</evidence>
<dbReference type="InterPro" id="IPR006869">
    <property type="entry name" value="DUF547"/>
</dbReference>
<organism evidence="3 4">
    <name type="scientific">Pseudobacteriovorax antillogorgiicola</name>
    <dbReference type="NCBI Taxonomy" id="1513793"/>
    <lineage>
        <taxon>Bacteria</taxon>
        <taxon>Pseudomonadati</taxon>
        <taxon>Bdellovibrionota</taxon>
        <taxon>Oligoflexia</taxon>
        <taxon>Oligoflexales</taxon>
        <taxon>Pseudobacteriovoracaceae</taxon>
        <taxon>Pseudobacteriovorax</taxon>
    </lineage>
</organism>
<dbReference type="RefSeq" id="WP_132324914.1">
    <property type="nucleotide sequence ID" value="NZ_FWZT01000030.1"/>
</dbReference>
<dbReference type="OrthoDB" id="526867at2"/>
<feature type="chain" id="PRO_5012486818" description="DUF547 domain-containing protein" evidence="1">
    <location>
        <begin position="22"/>
        <end position="253"/>
    </location>
</feature>
<dbReference type="STRING" id="1513793.SAMN06296036_13059"/>
<dbReference type="EMBL" id="FWZT01000030">
    <property type="protein sequence ID" value="SMF76737.1"/>
    <property type="molecule type" value="Genomic_DNA"/>
</dbReference>
<dbReference type="Pfam" id="PF04784">
    <property type="entry name" value="DUF547"/>
    <property type="match status" value="1"/>
</dbReference>
<dbReference type="PANTHER" id="PTHR46361:SF3">
    <property type="entry name" value="ELECTRON CARRIER_ PROTEIN DISULFIDE OXIDOREDUCTASE"/>
    <property type="match status" value="1"/>
</dbReference>
<gene>
    <name evidence="3" type="ORF">SAMN06296036_13059</name>
</gene>
<keyword evidence="1" id="KW-0732">Signal</keyword>
<evidence type="ECO:0000313" key="3">
    <source>
        <dbReference type="EMBL" id="SMF76737.1"/>
    </source>
</evidence>
<name>A0A1Y6CN77_9BACT</name>
<reference evidence="4" key="1">
    <citation type="submission" date="2017-04" db="EMBL/GenBank/DDBJ databases">
        <authorList>
            <person name="Varghese N."/>
            <person name="Submissions S."/>
        </authorList>
    </citation>
    <scope>NUCLEOTIDE SEQUENCE [LARGE SCALE GENOMIC DNA]</scope>
    <source>
        <strain evidence="4">RKEM611</strain>
    </source>
</reference>
<proteinExistence type="predicted"/>
<sequence>MTTLKTWLFISTLSLATTILASSFDHSHDKWTKLLKTYLTPEGNVRYAAWKKNTSDLDSYLKNLKNVSYKSYQSWTPDQKKAYLINAYNAFTIRLILNHYPVDSIKDIGSLFSSPWKKDFFSILDGRITSLDPIEHDWLRKKPELKDPRVHAAVNCASISCPPLRNEAFDANRIEAQLNDSTQAWLKDSSRNQFKKGKAELSKIFDWFDEDFGGNDKGVLAFIEKHSPELRKILGKDPSISYLSYDWGLNKAP</sequence>
<dbReference type="PANTHER" id="PTHR46361">
    <property type="entry name" value="ELECTRON CARRIER/ PROTEIN DISULFIDE OXIDOREDUCTASE"/>
    <property type="match status" value="1"/>
</dbReference>
<dbReference type="AlphaFoldDB" id="A0A1Y6CN77"/>
<protein>
    <recommendedName>
        <fullName evidence="2">DUF547 domain-containing protein</fullName>
    </recommendedName>
</protein>
<evidence type="ECO:0000256" key="1">
    <source>
        <dbReference type="SAM" id="SignalP"/>
    </source>
</evidence>
<evidence type="ECO:0000313" key="4">
    <source>
        <dbReference type="Proteomes" id="UP000192907"/>
    </source>
</evidence>
<dbReference type="Proteomes" id="UP000192907">
    <property type="component" value="Unassembled WGS sequence"/>
</dbReference>
<feature type="domain" description="DUF547" evidence="2">
    <location>
        <begin position="73"/>
        <end position="186"/>
    </location>
</feature>
<keyword evidence="4" id="KW-1185">Reference proteome</keyword>